<dbReference type="GO" id="GO:0097550">
    <property type="term" value="C:transcription preinitiation complex"/>
    <property type="evidence" value="ECO:0007669"/>
    <property type="project" value="TreeGrafter"/>
</dbReference>
<dbReference type="PRINTS" id="PR00685">
    <property type="entry name" value="TIFACTORIIB"/>
</dbReference>
<keyword evidence="9" id="KW-0539">Nucleus</keyword>
<evidence type="ECO:0000259" key="14">
    <source>
        <dbReference type="PROSITE" id="PS51134"/>
    </source>
</evidence>
<keyword evidence="7" id="KW-0010">Activator</keyword>
<dbReference type="InterPro" id="IPR036915">
    <property type="entry name" value="Cyclin-like_sf"/>
</dbReference>
<accession>A0AAU9KCF1</accession>
<keyword evidence="16" id="KW-1185">Reference proteome</keyword>
<evidence type="ECO:0000256" key="10">
    <source>
        <dbReference type="ARBA" id="ARBA00031009"/>
    </source>
</evidence>
<evidence type="ECO:0000256" key="3">
    <source>
        <dbReference type="ARBA" id="ARBA00022723"/>
    </source>
</evidence>
<evidence type="ECO:0000256" key="4">
    <source>
        <dbReference type="ARBA" id="ARBA00022771"/>
    </source>
</evidence>
<evidence type="ECO:0000256" key="7">
    <source>
        <dbReference type="ARBA" id="ARBA00023159"/>
    </source>
</evidence>
<dbReference type="GO" id="GO:0000126">
    <property type="term" value="C:transcription factor TFIIIB complex"/>
    <property type="evidence" value="ECO:0007669"/>
    <property type="project" value="TreeGrafter"/>
</dbReference>
<evidence type="ECO:0000256" key="1">
    <source>
        <dbReference type="ARBA" id="ARBA00004123"/>
    </source>
</evidence>
<evidence type="ECO:0000313" key="15">
    <source>
        <dbReference type="EMBL" id="CAG9335706.1"/>
    </source>
</evidence>
<gene>
    <name evidence="15" type="ORF">BSTOLATCC_MIC64169</name>
</gene>
<organism evidence="15 16">
    <name type="scientific">Blepharisma stoltei</name>
    <dbReference type="NCBI Taxonomy" id="1481888"/>
    <lineage>
        <taxon>Eukaryota</taxon>
        <taxon>Sar</taxon>
        <taxon>Alveolata</taxon>
        <taxon>Ciliophora</taxon>
        <taxon>Postciliodesmatophora</taxon>
        <taxon>Heterotrichea</taxon>
        <taxon>Heterotrichida</taxon>
        <taxon>Blepharismidae</taxon>
        <taxon>Blepharisma</taxon>
    </lineage>
</organism>
<dbReference type="Gene3D" id="1.10.472.10">
    <property type="entry name" value="Cyclin-like"/>
    <property type="match status" value="2"/>
</dbReference>
<dbReference type="GO" id="GO:0005634">
    <property type="term" value="C:nucleus"/>
    <property type="evidence" value="ECO:0007669"/>
    <property type="project" value="UniProtKB-SubCell"/>
</dbReference>
<dbReference type="SUPFAM" id="SSF47954">
    <property type="entry name" value="Cyclin-like"/>
    <property type="match status" value="2"/>
</dbReference>
<dbReference type="GO" id="GO:0001006">
    <property type="term" value="F:RNA polymerase III type 3 promoter sequence-specific DNA binding"/>
    <property type="evidence" value="ECO:0007669"/>
    <property type="project" value="TreeGrafter"/>
</dbReference>
<dbReference type="CDD" id="cd20554">
    <property type="entry name" value="CYCLIN_TFIIIB90_rpt2"/>
    <property type="match status" value="1"/>
</dbReference>
<dbReference type="PANTHER" id="PTHR11618">
    <property type="entry name" value="TRANSCRIPTION INITIATION FACTOR IIB-RELATED"/>
    <property type="match status" value="1"/>
</dbReference>
<feature type="region of interest" description="Disordered" evidence="13">
    <location>
        <begin position="351"/>
        <end position="387"/>
    </location>
</feature>
<name>A0AAU9KCF1_9CILI</name>
<dbReference type="InterPro" id="IPR011665">
    <property type="entry name" value="BRF1_TBP-bd_dom"/>
</dbReference>
<dbReference type="Pfam" id="PF07741">
    <property type="entry name" value="BRF1"/>
    <property type="match status" value="1"/>
</dbReference>
<dbReference type="Gene3D" id="1.20.5.650">
    <property type="entry name" value="Single helix bin"/>
    <property type="match status" value="1"/>
</dbReference>
<keyword evidence="12" id="KW-0175">Coiled coil</keyword>
<evidence type="ECO:0000256" key="2">
    <source>
        <dbReference type="ARBA" id="ARBA00010857"/>
    </source>
</evidence>
<dbReference type="Gene3D" id="2.20.25.10">
    <property type="match status" value="1"/>
</dbReference>
<dbReference type="GO" id="GO:0000995">
    <property type="term" value="F:RNA polymerase III general transcription initiation factor activity"/>
    <property type="evidence" value="ECO:0007669"/>
    <property type="project" value="TreeGrafter"/>
</dbReference>
<keyword evidence="4 11" id="KW-0863">Zinc-finger</keyword>
<dbReference type="GO" id="GO:0017025">
    <property type="term" value="F:TBP-class protein binding"/>
    <property type="evidence" value="ECO:0007669"/>
    <property type="project" value="InterPro"/>
</dbReference>
<proteinExistence type="inferred from homology"/>
<protein>
    <recommendedName>
        <fullName evidence="10">B-related factor 1</fullName>
    </recommendedName>
</protein>
<reference evidence="15" key="1">
    <citation type="submission" date="2021-09" db="EMBL/GenBank/DDBJ databases">
        <authorList>
            <consortium name="AG Swart"/>
            <person name="Singh M."/>
            <person name="Singh A."/>
            <person name="Seah K."/>
            <person name="Emmerich C."/>
        </authorList>
    </citation>
    <scope>NUCLEOTIDE SEQUENCE</scope>
    <source>
        <strain evidence="15">ATCC30299</strain>
    </source>
</reference>
<evidence type="ECO:0000256" key="5">
    <source>
        <dbReference type="ARBA" id="ARBA00022833"/>
    </source>
</evidence>
<dbReference type="EMBL" id="CAJZBQ010000062">
    <property type="protein sequence ID" value="CAG9335706.1"/>
    <property type="molecule type" value="Genomic_DNA"/>
</dbReference>
<evidence type="ECO:0000256" key="8">
    <source>
        <dbReference type="ARBA" id="ARBA00023163"/>
    </source>
</evidence>
<dbReference type="AlphaFoldDB" id="A0AAU9KCF1"/>
<dbReference type="PROSITE" id="PS51134">
    <property type="entry name" value="ZF_TFIIB"/>
    <property type="match status" value="1"/>
</dbReference>
<dbReference type="InterPro" id="IPR013150">
    <property type="entry name" value="TFIIB_cyclin"/>
</dbReference>
<dbReference type="InterPro" id="IPR000812">
    <property type="entry name" value="TFIIB"/>
</dbReference>
<dbReference type="Pfam" id="PF00382">
    <property type="entry name" value="TFIIB"/>
    <property type="match status" value="2"/>
</dbReference>
<keyword evidence="5" id="KW-0862">Zinc</keyword>
<dbReference type="FunFam" id="1.10.472.10:FF:000002">
    <property type="entry name" value="Transcription factor IIIB 90 kDa subunit"/>
    <property type="match status" value="1"/>
</dbReference>
<sequence>MKCPKCNSEEIESDSSKGDLKCTNCGKVLDESQLANEVTFSSQAVVGTFVSTIGRSLRTAKGYTRESSELSLARAQREIQNLAANMKISQQDAEAALRLYSLAKQQNFIQGRKGIHVIAAALYIVCRQQRSPLLLIDFADAIGGDLFVLGSVYRKLVKALHFDTALPLIDPSLFIHRFCAKLDFKEKTNQVAMTANRIVQRMRRDWMSSGRRPTGLCGAAILIASRYHGFKRSTQQVLQVVRVCNDTIRKRLEEFENTMVASLTREEFETLNLESEDLGESNPPSFKPFSNDNPKAIEDAPSLLALPSTIPDNLSDIDEDEIDEFILSPQESYLKSLVWHQLNSDWLEKQKQKEFTSEPPLKKKRKKKVSIGESPKDPVEAIKMSGKLSNSMNPEVLNNLFKNENQEVYTYTSLLQRK</sequence>
<keyword evidence="3" id="KW-0479">Metal-binding</keyword>
<evidence type="ECO:0000256" key="6">
    <source>
        <dbReference type="ARBA" id="ARBA00023015"/>
    </source>
</evidence>
<comment type="caution">
    <text evidence="15">The sequence shown here is derived from an EMBL/GenBank/DDBJ whole genome shotgun (WGS) entry which is preliminary data.</text>
</comment>
<comment type="similarity">
    <text evidence="2">Belongs to the TFIIB family.</text>
</comment>
<dbReference type="SMART" id="SM00385">
    <property type="entry name" value="CYCLIN"/>
    <property type="match status" value="2"/>
</dbReference>
<dbReference type="InterPro" id="IPR013763">
    <property type="entry name" value="Cyclin-like_dom"/>
</dbReference>
<comment type="subcellular location">
    <subcellularLocation>
        <location evidence="1">Nucleus</location>
    </subcellularLocation>
</comment>
<evidence type="ECO:0000256" key="13">
    <source>
        <dbReference type="SAM" id="MobiDB-lite"/>
    </source>
</evidence>
<dbReference type="CDD" id="cd20553">
    <property type="entry name" value="CYCLIN_TFIIIB90_rpt1"/>
    <property type="match status" value="1"/>
</dbReference>
<evidence type="ECO:0000256" key="12">
    <source>
        <dbReference type="SAM" id="Coils"/>
    </source>
</evidence>
<keyword evidence="8" id="KW-0804">Transcription</keyword>
<keyword evidence="6" id="KW-0805">Transcription regulation</keyword>
<dbReference type="SUPFAM" id="SSF57783">
    <property type="entry name" value="Zinc beta-ribbon"/>
    <property type="match status" value="1"/>
</dbReference>
<evidence type="ECO:0000313" key="16">
    <source>
        <dbReference type="Proteomes" id="UP001162131"/>
    </source>
</evidence>
<dbReference type="Proteomes" id="UP001162131">
    <property type="component" value="Unassembled WGS sequence"/>
</dbReference>
<dbReference type="Pfam" id="PF08271">
    <property type="entry name" value="Zn_Ribbon_TF"/>
    <property type="match status" value="1"/>
</dbReference>
<evidence type="ECO:0000256" key="9">
    <source>
        <dbReference type="ARBA" id="ARBA00023242"/>
    </source>
</evidence>
<dbReference type="InterPro" id="IPR013137">
    <property type="entry name" value="Znf_TFIIB"/>
</dbReference>
<evidence type="ECO:0000256" key="11">
    <source>
        <dbReference type="PROSITE-ProRule" id="PRU00469"/>
    </source>
</evidence>
<dbReference type="GO" id="GO:0008270">
    <property type="term" value="F:zinc ion binding"/>
    <property type="evidence" value="ECO:0007669"/>
    <property type="project" value="UniProtKB-KW"/>
</dbReference>
<dbReference type="GO" id="GO:0070897">
    <property type="term" value="P:transcription preinitiation complex assembly"/>
    <property type="evidence" value="ECO:0007669"/>
    <property type="project" value="InterPro"/>
</dbReference>
<dbReference type="PANTHER" id="PTHR11618:SF4">
    <property type="entry name" value="TRANSCRIPTION FACTOR IIIB 90 KDA SUBUNIT"/>
    <property type="match status" value="1"/>
</dbReference>
<feature type="coiled-coil region" evidence="12">
    <location>
        <begin position="65"/>
        <end position="92"/>
    </location>
</feature>
<feature type="domain" description="TFIIB-type" evidence="14">
    <location>
        <begin position="1"/>
        <end position="30"/>
    </location>
</feature>